<dbReference type="Pfam" id="PF04672">
    <property type="entry name" value="Methyltransf_19"/>
    <property type="match status" value="1"/>
</dbReference>
<sequence>MELLDGRDNYEVDRAAGDAAVAVYPDITRMASEARRFLIRAVRFLAEDAGLRQFLDVGTGLPTMQNTHEVAQSVAPDSKVVYVDHDPLVIAMAETLLTSVSGEGEAGYVEADFNRPEAVLEAARARLDFHEPVGVMFMGSLGHAPSDGDMLRIVRTVMDAVPSGSHLALYDGTTDDVGYVTLCEEYAKTGGLPYHPRPQGVLRQASEGLEMVEPGFVPITQWRPDGGTPEPIGAYCAVARKP</sequence>
<name>A0ABW3CAW7_9ACTN</name>
<dbReference type="InterPro" id="IPR029063">
    <property type="entry name" value="SAM-dependent_MTases_sf"/>
</dbReference>
<comment type="caution">
    <text evidence="1">The sequence shown here is derived from an EMBL/GenBank/DDBJ whole genome shotgun (WGS) entry which is preliminary data.</text>
</comment>
<evidence type="ECO:0000313" key="2">
    <source>
        <dbReference type="Proteomes" id="UP001597083"/>
    </source>
</evidence>
<dbReference type="EMBL" id="JBHTIR010000245">
    <property type="protein sequence ID" value="MFD0851070.1"/>
    <property type="molecule type" value="Genomic_DNA"/>
</dbReference>
<dbReference type="InterPro" id="IPR006764">
    <property type="entry name" value="SAM_dep_MeTrfase_SAV2177_type"/>
</dbReference>
<dbReference type="PIRSF" id="PIRSF017393">
    <property type="entry name" value="MTase_SAV2177"/>
    <property type="match status" value="1"/>
</dbReference>
<dbReference type="GO" id="GO:0032259">
    <property type="term" value="P:methylation"/>
    <property type="evidence" value="ECO:0007669"/>
    <property type="project" value="UniProtKB-KW"/>
</dbReference>
<accession>A0ABW3CAW7</accession>
<reference evidence="2" key="1">
    <citation type="journal article" date="2019" name="Int. J. Syst. Evol. Microbiol.">
        <title>The Global Catalogue of Microorganisms (GCM) 10K type strain sequencing project: providing services to taxonomists for standard genome sequencing and annotation.</title>
        <authorList>
            <consortium name="The Broad Institute Genomics Platform"/>
            <consortium name="The Broad Institute Genome Sequencing Center for Infectious Disease"/>
            <person name="Wu L."/>
            <person name="Ma J."/>
        </authorList>
    </citation>
    <scope>NUCLEOTIDE SEQUENCE [LARGE SCALE GENOMIC DNA]</scope>
    <source>
        <strain evidence="2">JCM 31696</strain>
    </source>
</reference>
<keyword evidence="1" id="KW-0489">Methyltransferase</keyword>
<organism evidence="1 2">
    <name type="scientific">Actinomadura adrarensis</name>
    <dbReference type="NCBI Taxonomy" id="1819600"/>
    <lineage>
        <taxon>Bacteria</taxon>
        <taxon>Bacillati</taxon>
        <taxon>Actinomycetota</taxon>
        <taxon>Actinomycetes</taxon>
        <taxon>Streptosporangiales</taxon>
        <taxon>Thermomonosporaceae</taxon>
        <taxon>Actinomadura</taxon>
    </lineage>
</organism>
<keyword evidence="1" id="KW-0808">Transferase</keyword>
<evidence type="ECO:0000313" key="1">
    <source>
        <dbReference type="EMBL" id="MFD0851070.1"/>
    </source>
</evidence>
<proteinExistence type="predicted"/>
<dbReference type="Proteomes" id="UP001597083">
    <property type="component" value="Unassembled WGS sequence"/>
</dbReference>
<dbReference type="Gene3D" id="3.40.50.150">
    <property type="entry name" value="Vaccinia Virus protein VP39"/>
    <property type="match status" value="1"/>
</dbReference>
<gene>
    <name evidence="1" type="ORF">ACFQ07_02470</name>
</gene>
<dbReference type="GO" id="GO:0008168">
    <property type="term" value="F:methyltransferase activity"/>
    <property type="evidence" value="ECO:0007669"/>
    <property type="project" value="UniProtKB-KW"/>
</dbReference>
<keyword evidence="2" id="KW-1185">Reference proteome</keyword>
<protein>
    <submittedName>
        <fullName evidence="1">SAM-dependent methyltransferase</fullName>
        <ecNumber evidence="1">2.1.1.-</ecNumber>
    </submittedName>
</protein>
<dbReference type="EC" id="2.1.1.-" evidence="1"/>
<dbReference type="SUPFAM" id="SSF53335">
    <property type="entry name" value="S-adenosyl-L-methionine-dependent methyltransferases"/>
    <property type="match status" value="1"/>
</dbReference>